<name>A0A1I5T274_HYMAR</name>
<dbReference type="STRING" id="1227077.SAMN04515668_0287"/>
<accession>A0A1I5T274</accession>
<dbReference type="InterPro" id="IPR011990">
    <property type="entry name" value="TPR-like_helical_dom_sf"/>
</dbReference>
<keyword evidence="2" id="KW-1185">Reference proteome</keyword>
<protein>
    <submittedName>
        <fullName evidence="1">Uncharacterized protein</fullName>
    </submittedName>
</protein>
<dbReference type="EMBL" id="FOXS01000001">
    <property type="protein sequence ID" value="SFP77130.1"/>
    <property type="molecule type" value="Genomic_DNA"/>
</dbReference>
<dbReference type="AlphaFoldDB" id="A0A1I5T274"/>
<proteinExistence type="predicted"/>
<gene>
    <name evidence="1" type="ORF">SAMN04515668_0287</name>
</gene>
<sequence>MHNNLWGQNGFRQRKTVGEMRWKNRNFAPKVNKTLAHMNTPPTRLQQLLAFYEDDPTDAFTIYALATEYRANEPERAWEFYQKLLAEHPDYVGTYYHAGKLLEQFNKKDEAEKVYRTGLKVARQAGQQHAASELLQALNHCLGLDYEDD</sequence>
<dbReference type="SUPFAM" id="SSF48452">
    <property type="entry name" value="TPR-like"/>
    <property type="match status" value="1"/>
</dbReference>
<evidence type="ECO:0000313" key="1">
    <source>
        <dbReference type="EMBL" id="SFP77130.1"/>
    </source>
</evidence>
<reference evidence="2" key="1">
    <citation type="submission" date="2016-10" db="EMBL/GenBank/DDBJ databases">
        <authorList>
            <person name="Varghese N."/>
            <person name="Submissions S."/>
        </authorList>
    </citation>
    <scope>NUCLEOTIDE SEQUENCE [LARGE SCALE GENOMIC DNA]</scope>
    <source>
        <strain evidence="2">OR362-8,ATCC BAA-1266,JCM 13504</strain>
    </source>
</reference>
<dbReference type="Proteomes" id="UP000199029">
    <property type="component" value="Unassembled WGS sequence"/>
</dbReference>
<organism evidence="1 2">
    <name type="scientific">Hymenobacter arizonensis</name>
    <name type="common">Siccationidurans arizonensis</name>
    <dbReference type="NCBI Taxonomy" id="1227077"/>
    <lineage>
        <taxon>Bacteria</taxon>
        <taxon>Pseudomonadati</taxon>
        <taxon>Bacteroidota</taxon>
        <taxon>Cytophagia</taxon>
        <taxon>Cytophagales</taxon>
        <taxon>Hymenobacteraceae</taxon>
        <taxon>Hymenobacter</taxon>
    </lineage>
</organism>
<evidence type="ECO:0000313" key="2">
    <source>
        <dbReference type="Proteomes" id="UP000199029"/>
    </source>
</evidence>
<dbReference type="Gene3D" id="1.25.40.10">
    <property type="entry name" value="Tetratricopeptide repeat domain"/>
    <property type="match status" value="1"/>
</dbReference>